<evidence type="ECO:0000313" key="1">
    <source>
        <dbReference type="EMBL" id="MBW81044.1"/>
    </source>
</evidence>
<accession>A0A2P2III6</accession>
<sequence length="28" mass="3247">MNEDVGPTIYIFLNGTLTILRRKRNVLV</sequence>
<protein>
    <submittedName>
        <fullName evidence="1">Uncharacterized protein</fullName>
    </submittedName>
</protein>
<proteinExistence type="predicted"/>
<organism evidence="1">
    <name type="scientific">Rhizophora mucronata</name>
    <name type="common">Asiatic mangrove</name>
    <dbReference type="NCBI Taxonomy" id="61149"/>
    <lineage>
        <taxon>Eukaryota</taxon>
        <taxon>Viridiplantae</taxon>
        <taxon>Streptophyta</taxon>
        <taxon>Embryophyta</taxon>
        <taxon>Tracheophyta</taxon>
        <taxon>Spermatophyta</taxon>
        <taxon>Magnoliopsida</taxon>
        <taxon>eudicotyledons</taxon>
        <taxon>Gunneridae</taxon>
        <taxon>Pentapetalae</taxon>
        <taxon>rosids</taxon>
        <taxon>fabids</taxon>
        <taxon>Malpighiales</taxon>
        <taxon>Rhizophoraceae</taxon>
        <taxon>Rhizophora</taxon>
    </lineage>
</organism>
<dbReference type="EMBL" id="GGEC01000561">
    <property type="protein sequence ID" value="MBW81044.1"/>
    <property type="molecule type" value="Transcribed_RNA"/>
</dbReference>
<reference evidence="1" key="1">
    <citation type="submission" date="2018-02" db="EMBL/GenBank/DDBJ databases">
        <title>Rhizophora mucronata_Transcriptome.</title>
        <authorList>
            <person name="Meera S.P."/>
            <person name="Sreeshan A."/>
            <person name="Augustine A."/>
        </authorList>
    </citation>
    <scope>NUCLEOTIDE SEQUENCE</scope>
    <source>
        <tissue evidence="1">Leaf</tissue>
    </source>
</reference>
<name>A0A2P2III6_RHIMU</name>
<dbReference type="AlphaFoldDB" id="A0A2P2III6"/>